<sequence>MLVHLKEIYLFCMDWNYQDREVIKFLLENSKVLERFSFHTCEIIGDEEVMQDEILNFPRASPICEIEFFDYDCKEKLRSEFHEYR</sequence>
<reference evidence="3" key="1">
    <citation type="journal article" date="2019" name="Gigascience">
        <title>De novo genome assembly of the endangered Acer yangbiense, a plant species with extremely small populations endemic to Yunnan Province, China.</title>
        <authorList>
            <person name="Yang J."/>
            <person name="Wariss H.M."/>
            <person name="Tao L."/>
            <person name="Zhang R."/>
            <person name="Yun Q."/>
            <person name="Hollingsworth P."/>
            <person name="Dao Z."/>
            <person name="Luo G."/>
            <person name="Guo H."/>
            <person name="Ma Y."/>
            <person name="Sun W."/>
        </authorList>
    </citation>
    <scope>NUCLEOTIDE SEQUENCE [LARGE SCALE GENOMIC DNA]</scope>
    <source>
        <strain evidence="3">cv. Malutang</strain>
    </source>
</reference>
<name>A0A5C7GSA4_9ROSI</name>
<evidence type="ECO:0000313" key="2">
    <source>
        <dbReference type="EMBL" id="TXG47056.1"/>
    </source>
</evidence>
<organism evidence="2 3">
    <name type="scientific">Acer yangbiense</name>
    <dbReference type="NCBI Taxonomy" id="1000413"/>
    <lineage>
        <taxon>Eukaryota</taxon>
        <taxon>Viridiplantae</taxon>
        <taxon>Streptophyta</taxon>
        <taxon>Embryophyta</taxon>
        <taxon>Tracheophyta</taxon>
        <taxon>Spermatophyta</taxon>
        <taxon>Magnoliopsida</taxon>
        <taxon>eudicotyledons</taxon>
        <taxon>Gunneridae</taxon>
        <taxon>Pentapetalae</taxon>
        <taxon>rosids</taxon>
        <taxon>malvids</taxon>
        <taxon>Sapindales</taxon>
        <taxon>Sapindaceae</taxon>
        <taxon>Hippocastanoideae</taxon>
        <taxon>Acereae</taxon>
        <taxon>Acer</taxon>
    </lineage>
</organism>
<dbReference type="Proteomes" id="UP000323000">
    <property type="component" value="Chromosome 13"/>
</dbReference>
<gene>
    <name evidence="2" type="ORF">EZV62_026350</name>
</gene>
<proteinExistence type="predicted"/>
<comment type="caution">
    <text evidence="2">The sequence shown here is derived from an EMBL/GenBank/DDBJ whole genome shotgun (WGS) entry which is preliminary data.</text>
</comment>
<dbReference type="EMBL" id="VAHF01000013">
    <property type="protein sequence ID" value="TXG47056.1"/>
    <property type="molecule type" value="Genomic_DNA"/>
</dbReference>
<dbReference type="AlphaFoldDB" id="A0A5C7GSA4"/>
<dbReference type="InterPro" id="IPR006566">
    <property type="entry name" value="FBD"/>
</dbReference>
<dbReference type="OrthoDB" id="1298564at2759"/>
<feature type="domain" description="FBD" evidence="1">
    <location>
        <begin position="1"/>
        <end position="69"/>
    </location>
</feature>
<evidence type="ECO:0000259" key="1">
    <source>
        <dbReference type="SMART" id="SM00579"/>
    </source>
</evidence>
<accession>A0A5C7GSA4</accession>
<dbReference type="SMART" id="SM00579">
    <property type="entry name" value="FBD"/>
    <property type="match status" value="1"/>
</dbReference>
<protein>
    <recommendedName>
        <fullName evidence="1">FBD domain-containing protein</fullName>
    </recommendedName>
</protein>
<keyword evidence="3" id="KW-1185">Reference proteome</keyword>
<evidence type="ECO:0000313" key="3">
    <source>
        <dbReference type="Proteomes" id="UP000323000"/>
    </source>
</evidence>